<organism evidence="1 2">
    <name type="scientific">Argiope bruennichi</name>
    <name type="common">Wasp spider</name>
    <name type="synonym">Aranea bruennichi</name>
    <dbReference type="NCBI Taxonomy" id="94029"/>
    <lineage>
        <taxon>Eukaryota</taxon>
        <taxon>Metazoa</taxon>
        <taxon>Ecdysozoa</taxon>
        <taxon>Arthropoda</taxon>
        <taxon>Chelicerata</taxon>
        <taxon>Arachnida</taxon>
        <taxon>Araneae</taxon>
        <taxon>Araneomorphae</taxon>
        <taxon>Entelegynae</taxon>
        <taxon>Araneoidea</taxon>
        <taxon>Araneidae</taxon>
        <taxon>Argiope</taxon>
    </lineage>
</organism>
<keyword evidence="2" id="KW-1185">Reference proteome</keyword>
<proteinExistence type="predicted"/>
<name>A0A8T0FDN6_ARGBR</name>
<reference evidence="1" key="2">
    <citation type="submission" date="2020-06" db="EMBL/GenBank/DDBJ databases">
        <authorList>
            <person name="Sheffer M."/>
        </authorList>
    </citation>
    <scope>NUCLEOTIDE SEQUENCE</scope>
</reference>
<gene>
    <name evidence="1" type="ORF">HNY73_009932</name>
</gene>
<dbReference type="Proteomes" id="UP000807504">
    <property type="component" value="Unassembled WGS sequence"/>
</dbReference>
<dbReference type="AlphaFoldDB" id="A0A8T0FDN6"/>
<protein>
    <submittedName>
        <fullName evidence="1">Uncharacterized protein</fullName>
    </submittedName>
</protein>
<dbReference type="EMBL" id="JABXBU010000015">
    <property type="protein sequence ID" value="KAF8788432.1"/>
    <property type="molecule type" value="Genomic_DNA"/>
</dbReference>
<reference evidence="1" key="1">
    <citation type="journal article" date="2020" name="bioRxiv">
        <title>Chromosome-level reference genome of the European wasp spider Argiope bruennichi: a resource for studies on range expansion and evolutionary adaptation.</title>
        <authorList>
            <person name="Sheffer M.M."/>
            <person name="Hoppe A."/>
            <person name="Krehenwinkel H."/>
            <person name="Uhl G."/>
            <person name="Kuss A.W."/>
            <person name="Jensen L."/>
            <person name="Jensen C."/>
            <person name="Gillespie R.G."/>
            <person name="Hoff K.J."/>
            <person name="Prost S."/>
        </authorList>
    </citation>
    <scope>NUCLEOTIDE SEQUENCE</scope>
</reference>
<accession>A0A8T0FDN6</accession>
<evidence type="ECO:0000313" key="2">
    <source>
        <dbReference type="Proteomes" id="UP000807504"/>
    </source>
</evidence>
<sequence>MLRTFRLAFPPRNLKDDDLHFERYQISTFSQLIYFPDCACCMEFRETVPRARMLCRSDQATQSFFTSCSSAPQNSCQFDGTRYLEKQGSESVLAPTQPAREDTKSIMGWGKQMLCDQHVKDCGKPQKSASCIWHCILQLDVLYHIHFLVKRSRLPGNTLFRGMSGMPSSPIQYVDI</sequence>
<comment type="caution">
    <text evidence="1">The sequence shown here is derived from an EMBL/GenBank/DDBJ whole genome shotgun (WGS) entry which is preliminary data.</text>
</comment>
<evidence type="ECO:0000313" key="1">
    <source>
        <dbReference type="EMBL" id="KAF8788432.1"/>
    </source>
</evidence>